<organism evidence="2">
    <name type="scientific">Acidicaldus sp</name>
    <dbReference type="NCBI Taxonomy" id="1872105"/>
    <lineage>
        <taxon>Bacteria</taxon>
        <taxon>Pseudomonadati</taxon>
        <taxon>Pseudomonadota</taxon>
        <taxon>Alphaproteobacteria</taxon>
        <taxon>Acetobacterales</taxon>
        <taxon>Acetobacteraceae</taxon>
        <taxon>Acidicaldus</taxon>
    </lineage>
</organism>
<accession>A0A8J4HBV4</accession>
<dbReference type="InterPro" id="IPR036388">
    <property type="entry name" value="WH-like_DNA-bd_sf"/>
</dbReference>
<reference evidence="2" key="1">
    <citation type="journal article" date="2020" name="mSystems">
        <title>Genome- and Community-Level Interaction Insights into Carbon Utilization and Element Cycling Functions of Hydrothermarchaeota in Hydrothermal Sediment.</title>
        <authorList>
            <person name="Zhou Z."/>
            <person name="Liu Y."/>
            <person name="Xu W."/>
            <person name="Pan J."/>
            <person name="Luo Z.H."/>
            <person name="Li M."/>
        </authorList>
    </citation>
    <scope>NUCLEOTIDE SEQUENCE</scope>
    <source>
        <strain evidence="2">SpSt-997</strain>
    </source>
</reference>
<dbReference type="Pfam" id="PF00126">
    <property type="entry name" value="HTH_1"/>
    <property type="match status" value="1"/>
</dbReference>
<dbReference type="InterPro" id="IPR000847">
    <property type="entry name" value="LysR_HTH_N"/>
</dbReference>
<dbReference type="GO" id="GO:0003700">
    <property type="term" value="F:DNA-binding transcription factor activity"/>
    <property type="evidence" value="ECO:0007669"/>
    <property type="project" value="InterPro"/>
</dbReference>
<dbReference type="PANTHER" id="PTHR30432:SF1">
    <property type="entry name" value="DNA-BINDING TRANSCRIPTIONAL DUAL REGULATOR MODE"/>
    <property type="match status" value="1"/>
</dbReference>
<dbReference type="InterPro" id="IPR051815">
    <property type="entry name" value="Molybdate_resp_trans_reg"/>
</dbReference>
<sequence>MPRLAPKRESLPADRLTLRLDLASGARIGPGKIALLEAIGRTGSISAAGRELRMSYRRAWDLVEELNHSLGVAMVSTATGGSGGGGAALTPAGQALINEYRALEREALALAAPRITAILRARES</sequence>
<dbReference type="PANTHER" id="PTHR30432">
    <property type="entry name" value="TRANSCRIPTIONAL REGULATOR MODE"/>
    <property type="match status" value="1"/>
</dbReference>
<comment type="caution">
    <text evidence="2">The sequence shown here is derived from an EMBL/GenBank/DDBJ whole genome shotgun (WGS) entry which is preliminary data.</text>
</comment>
<dbReference type="Gene3D" id="1.10.10.10">
    <property type="entry name" value="Winged helix-like DNA-binding domain superfamily/Winged helix DNA-binding domain"/>
    <property type="match status" value="1"/>
</dbReference>
<proteinExistence type="predicted"/>
<protein>
    <submittedName>
        <fullName evidence="2">LysR family transcriptional regulator</fullName>
    </submittedName>
</protein>
<name>A0A8J4HBV4_9PROT</name>
<gene>
    <name evidence="2" type="ORF">ENY07_07035</name>
</gene>
<dbReference type="InterPro" id="IPR036390">
    <property type="entry name" value="WH_DNA-bd_sf"/>
</dbReference>
<dbReference type="SUPFAM" id="SSF46785">
    <property type="entry name" value="Winged helix' DNA-binding domain"/>
    <property type="match status" value="1"/>
</dbReference>
<evidence type="ECO:0000259" key="1">
    <source>
        <dbReference type="Pfam" id="PF00126"/>
    </source>
</evidence>
<evidence type="ECO:0000313" key="2">
    <source>
        <dbReference type="EMBL" id="HGC42960.1"/>
    </source>
</evidence>
<dbReference type="EMBL" id="DTQM01000135">
    <property type="protein sequence ID" value="HGC42960.1"/>
    <property type="molecule type" value="Genomic_DNA"/>
</dbReference>
<feature type="domain" description="HTH lysR-type" evidence="1">
    <location>
        <begin position="33"/>
        <end position="94"/>
    </location>
</feature>
<dbReference type="AlphaFoldDB" id="A0A8J4HBV4"/>